<evidence type="ECO:0000256" key="4">
    <source>
        <dbReference type="ARBA" id="ARBA00022801"/>
    </source>
</evidence>
<name>A0A0F8Z0I5_9ZZZZ</name>
<dbReference type="AlphaFoldDB" id="A0A0F8Z0I5"/>
<reference evidence="9" key="1">
    <citation type="journal article" date="2015" name="Nature">
        <title>Complex archaea that bridge the gap between prokaryotes and eukaryotes.</title>
        <authorList>
            <person name="Spang A."/>
            <person name="Saw J.H."/>
            <person name="Jorgensen S.L."/>
            <person name="Zaremba-Niedzwiedzka K."/>
            <person name="Martijn J."/>
            <person name="Lind A.E."/>
            <person name="van Eijk R."/>
            <person name="Schleper C."/>
            <person name="Guy L."/>
            <person name="Ettema T.J."/>
        </authorList>
    </citation>
    <scope>NUCLEOTIDE SEQUENCE</scope>
</reference>
<keyword evidence="7" id="KW-0234">DNA repair</keyword>
<evidence type="ECO:0000259" key="8">
    <source>
        <dbReference type="Pfam" id="PF03167"/>
    </source>
</evidence>
<dbReference type="Pfam" id="PF03167">
    <property type="entry name" value="UDG"/>
    <property type="match status" value="1"/>
</dbReference>
<evidence type="ECO:0000256" key="6">
    <source>
        <dbReference type="ARBA" id="ARBA00023014"/>
    </source>
</evidence>
<keyword evidence="4" id="KW-0378">Hydrolase</keyword>
<keyword evidence="1" id="KW-0004">4Fe-4S</keyword>
<keyword evidence="6" id="KW-0411">Iron-sulfur</keyword>
<evidence type="ECO:0000256" key="5">
    <source>
        <dbReference type="ARBA" id="ARBA00023004"/>
    </source>
</evidence>
<comment type="caution">
    <text evidence="9">The sequence shown here is derived from an EMBL/GenBank/DDBJ whole genome shotgun (WGS) entry which is preliminary data.</text>
</comment>
<dbReference type="EMBL" id="LAZR01050481">
    <property type="protein sequence ID" value="KKK87262.1"/>
    <property type="molecule type" value="Genomic_DNA"/>
</dbReference>
<dbReference type="PANTHER" id="PTHR33693">
    <property type="entry name" value="TYPE-5 URACIL-DNA GLYCOSYLASE"/>
    <property type="match status" value="1"/>
</dbReference>
<dbReference type="GO" id="GO:0046872">
    <property type="term" value="F:metal ion binding"/>
    <property type="evidence" value="ECO:0007669"/>
    <property type="project" value="UniProtKB-KW"/>
</dbReference>
<dbReference type="GO" id="GO:0097506">
    <property type="term" value="F:deaminated base DNA N-glycosylase activity"/>
    <property type="evidence" value="ECO:0007669"/>
    <property type="project" value="UniProtKB-ARBA"/>
</dbReference>
<evidence type="ECO:0000256" key="7">
    <source>
        <dbReference type="ARBA" id="ARBA00023204"/>
    </source>
</evidence>
<keyword evidence="2" id="KW-0479">Metal-binding</keyword>
<evidence type="ECO:0000256" key="1">
    <source>
        <dbReference type="ARBA" id="ARBA00022485"/>
    </source>
</evidence>
<keyword evidence="3" id="KW-0227">DNA damage</keyword>
<dbReference type="PANTHER" id="PTHR33693:SF1">
    <property type="entry name" value="TYPE-4 URACIL-DNA GLYCOSYLASE"/>
    <property type="match status" value="1"/>
</dbReference>
<dbReference type="SUPFAM" id="SSF52141">
    <property type="entry name" value="Uracil-DNA glycosylase-like"/>
    <property type="match status" value="1"/>
</dbReference>
<proteinExistence type="predicted"/>
<dbReference type="InterPro" id="IPR036895">
    <property type="entry name" value="Uracil-DNA_glycosylase-like_sf"/>
</dbReference>
<sequence>MTSISISLRTCTECDLHKTRTQVVPGAGNPNATIALVGEAPGRDEDKTGLPFVGKAGNMLDSLIVQAG</sequence>
<dbReference type="GO" id="GO:0051539">
    <property type="term" value="F:4 iron, 4 sulfur cluster binding"/>
    <property type="evidence" value="ECO:0007669"/>
    <property type="project" value="UniProtKB-KW"/>
</dbReference>
<keyword evidence="5" id="KW-0408">Iron</keyword>
<dbReference type="InterPro" id="IPR005122">
    <property type="entry name" value="Uracil-DNA_glycosylase-like"/>
</dbReference>
<evidence type="ECO:0000256" key="3">
    <source>
        <dbReference type="ARBA" id="ARBA00022763"/>
    </source>
</evidence>
<gene>
    <name evidence="9" type="ORF">LCGC14_2755040</name>
</gene>
<dbReference type="InterPro" id="IPR051536">
    <property type="entry name" value="UDG_Type-4/5"/>
</dbReference>
<feature type="non-terminal residue" evidence="9">
    <location>
        <position position="68"/>
    </location>
</feature>
<evidence type="ECO:0000313" key="9">
    <source>
        <dbReference type="EMBL" id="KKK87262.1"/>
    </source>
</evidence>
<dbReference type="GO" id="GO:0006281">
    <property type="term" value="P:DNA repair"/>
    <property type="evidence" value="ECO:0007669"/>
    <property type="project" value="UniProtKB-KW"/>
</dbReference>
<accession>A0A0F8Z0I5</accession>
<organism evidence="9">
    <name type="scientific">marine sediment metagenome</name>
    <dbReference type="NCBI Taxonomy" id="412755"/>
    <lineage>
        <taxon>unclassified sequences</taxon>
        <taxon>metagenomes</taxon>
        <taxon>ecological metagenomes</taxon>
    </lineage>
</organism>
<feature type="domain" description="Uracil-DNA glycosylase-like" evidence="8">
    <location>
        <begin position="25"/>
        <end position="67"/>
    </location>
</feature>
<dbReference type="Gene3D" id="3.40.470.10">
    <property type="entry name" value="Uracil-DNA glycosylase-like domain"/>
    <property type="match status" value="1"/>
</dbReference>
<protein>
    <recommendedName>
        <fullName evidence="8">Uracil-DNA glycosylase-like domain-containing protein</fullName>
    </recommendedName>
</protein>
<evidence type="ECO:0000256" key="2">
    <source>
        <dbReference type="ARBA" id="ARBA00022723"/>
    </source>
</evidence>